<sequence>MFDKDNMKIFLLLYAATTEAKEYIKKNADDLFHGVSFEVYVINELSEDIKFNREIYPDFCKLIKKYYDNSIENSSYKKGKHDEPYLGFNECALPLILYHNTPNNTLPILWFEYNKRAYRGLFPRINRHSE</sequence>
<evidence type="ECO:0000259" key="1">
    <source>
        <dbReference type="Pfam" id="PF24390"/>
    </source>
</evidence>
<proteinExistence type="predicted"/>
<comment type="caution">
    <text evidence="2">The sequence shown here is derived from an EMBL/GenBank/DDBJ whole genome shotgun (WGS) entry which is preliminary data.</text>
</comment>
<dbReference type="InterPro" id="IPR056920">
    <property type="entry name" value="PRTase-CE"/>
</dbReference>
<evidence type="ECO:0000313" key="2">
    <source>
        <dbReference type="EMBL" id="GAF97729.1"/>
    </source>
</evidence>
<organism evidence="2">
    <name type="scientific">marine sediment metagenome</name>
    <dbReference type="NCBI Taxonomy" id="412755"/>
    <lineage>
        <taxon>unclassified sequences</taxon>
        <taxon>metagenomes</taxon>
        <taxon>ecological metagenomes</taxon>
    </lineage>
</organism>
<reference evidence="2" key="1">
    <citation type="journal article" date="2014" name="Front. Microbiol.">
        <title>High frequency of phylogenetically diverse reductive dehalogenase-homologous genes in deep subseafloor sedimentary metagenomes.</title>
        <authorList>
            <person name="Kawai M."/>
            <person name="Futagami T."/>
            <person name="Toyoda A."/>
            <person name="Takaki Y."/>
            <person name="Nishi S."/>
            <person name="Hori S."/>
            <person name="Arai W."/>
            <person name="Tsubouchi T."/>
            <person name="Morono Y."/>
            <person name="Uchiyama I."/>
            <person name="Ito T."/>
            <person name="Fujiyama A."/>
            <person name="Inagaki F."/>
            <person name="Takami H."/>
        </authorList>
    </citation>
    <scope>NUCLEOTIDE SEQUENCE</scope>
    <source>
        <strain evidence="2">Expedition CK06-06</strain>
    </source>
</reference>
<gene>
    <name evidence="2" type="ORF">S01H1_19923</name>
</gene>
<feature type="domain" description="PRTase-CE" evidence="1">
    <location>
        <begin position="5"/>
        <end position="124"/>
    </location>
</feature>
<name>X0TWS4_9ZZZZ</name>
<dbReference type="EMBL" id="BARS01010827">
    <property type="protein sequence ID" value="GAF97729.1"/>
    <property type="molecule type" value="Genomic_DNA"/>
</dbReference>
<dbReference type="AlphaFoldDB" id="X0TWS4"/>
<accession>X0TWS4</accession>
<protein>
    <recommendedName>
        <fullName evidence="1">PRTase-CE domain-containing protein</fullName>
    </recommendedName>
</protein>
<dbReference type="Pfam" id="PF24390">
    <property type="entry name" value="PRTase-CE"/>
    <property type="match status" value="1"/>
</dbReference>